<feature type="transmembrane region" description="Helical" evidence="8">
    <location>
        <begin position="350"/>
        <end position="370"/>
    </location>
</feature>
<feature type="transmembrane region" description="Helical" evidence="8">
    <location>
        <begin position="210"/>
        <end position="231"/>
    </location>
</feature>
<evidence type="ECO:0000256" key="5">
    <source>
        <dbReference type="ARBA" id="ARBA00022989"/>
    </source>
</evidence>
<organism evidence="9 10">
    <name type="scientific">Microbispora oryzae</name>
    <dbReference type="NCBI Taxonomy" id="2806554"/>
    <lineage>
        <taxon>Bacteria</taxon>
        <taxon>Bacillati</taxon>
        <taxon>Actinomycetota</taxon>
        <taxon>Actinomycetes</taxon>
        <taxon>Streptosporangiales</taxon>
        <taxon>Streptosporangiaceae</taxon>
        <taxon>Microbispora</taxon>
    </lineage>
</organism>
<keyword evidence="6 8" id="KW-0472">Membrane</keyword>
<evidence type="ECO:0000256" key="2">
    <source>
        <dbReference type="ARBA" id="ARBA00022475"/>
    </source>
</evidence>
<reference evidence="9" key="1">
    <citation type="submission" date="2021-02" db="EMBL/GenBank/DDBJ databases">
        <title>Draft genome sequence of Microbispora sp. RL4-1S isolated from rice leaves in Thailand.</title>
        <authorList>
            <person name="Muangham S."/>
            <person name="Duangmal K."/>
        </authorList>
    </citation>
    <scope>NUCLEOTIDE SEQUENCE</scope>
    <source>
        <strain evidence="9">RL4-1S</strain>
    </source>
</reference>
<evidence type="ECO:0000256" key="4">
    <source>
        <dbReference type="ARBA" id="ARBA00022692"/>
    </source>
</evidence>
<feature type="transmembrane region" description="Helical" evidence="8">
    <location>
        <begin position="108"/>
        <end position="133"/>
    </location>
</feature>
<dbReference type="InterPro" id="IPR016570">
    <property type="entry name" value="UCP010361"/>
</dbReference>
<dbReference type="GO" id="GO:0005886">
    <property type="term" value="C:plasma membrane"/>
    <property type="evidence" value="ECO:0007669"/>
    <property type="project" value="UniProtKB-SubCell"/>
</dbReference>
<keyword evidence="2" id="KW-1003">Cell membrane</keyword>
<keyword evidence="5 8" id="KW-1133">Transmembrane helix</keyword>
<feature type="transmembrane region" description="Helical" evidence="8">
    <location>
        <begin position="286"/>
        <end position="305"/>
    </location>
</feature>
<keyword evidence="3" id="KW-0808">Transferase</keyword>
<dbReference type="AlphaFoldDB" id="A0A941AHZ9"/>
<dbReference type="PIRSF" id="PIRSF010361">
    <property type="entry name" value="UCP010361"/>
    <property type="match status" value="1"/>
</dbReference>
<feature type="transmembrane region" description="Helical" evidence="8">
    <location>
        <begin position="20"/>
        <end position="38"/>
    </location>
</feature>
<evidence type="ECO:0000313" key="10">
    <source>
        <dbReference type="Proteomes" id="UP000674234"/>
    </source>
</evidence>
<feature type="transmembrane region" description="Helical" evidence="8">
    <location>
        <begin position="390"/>
        <end position="409"/>
    </location>
</feature>
<protein>
    <submittedName>
        <fullName evidence="9">DUF2029 domain-containing protein</fullName>
    </submittedName>
</protein>
<gene>
    <name evidence="9" type="ORF">JOL79_12580</name>
</gene>
<comment type="caution">
    <text evidence="9">The sequence shown here is derived from an EMBL/GenBank/DDBJ whole genome shotgun (WGS) entry which is preliminary data.</text>
</comment>
<dbReference type="RefSeq" id="WP_210155935.1">
    <property type="nucleotide sequence ID" value="NZ_JAFCNB010000005.1"/>
</dbReference>
<dbReference type="InterPro" id="IPR018584">
    <property type="entry name" value="GT87"/>
</dbReference>
<evidence type="ECO:0000256" key="7">
    <source>
        <dbReference type="ARBA" id="ARBA00024033"/>
    </source>
</evidence>
<feature type="transmembrane region" description="Helical" evidence="8">
    <location>
        <begin position="177"/>
        <end position="204"/>
    </location>
</feature>
<keyword evidence="10" id="KW-1185">Reference proteome</keyword>
<feature type="transmembrane region" description="Helical" evidence="8">
    <location>
        <begin position="139"/>
        <end position="165"/>
    </location>
</feature>
<dbReference type="GO" id="GO:0016758">
    <property type="term" value="F:hexosyltransferase activity"/>
    <property type="evidence" value="ECO:0007669"/>
    <property type="project" value="InterPro"/>
</dbReference>
<dbReference type="Proteomes" id="UP000674234">
    <property type="component" value="Unassembled WGS sequence"/>
</dbReference>
<evidence type="ECO:0000256" key="6">
    <source>
        <dbReference type="ARBA" id="ARBA00023136"/>
    </source>
</evidence>
<accession>A0A941AHZ9</accession>
<name>A0A941AHZ9_9ACTN</name>
<proteinExistence type="inferred from homology"/>
<evidence type="ECO:0000256" key="3">
    <source>
        <dbReference type="ARBA" id="ARBA00022679"/>
    </source>
</evidence>
<dbReference type="EMBL" id="JAFCNB010000005">
    <property type="protein sequence ID" value="MBP2704650.1"/>
    <property type="molecule type" value="Genomic_DNA"/>
</dbReference>
<keyword evidence="4 8" id="KW-0812">Transmembrane</keyword>
<comment type="subcellular location">
    <subcellularLocation>
        <location evidence="1">Cell membrane</location>
        <topology evidence="1">Multi-pass membrane protein</topology>
    </subcellularLocation>
</comment>
<sequence length="450" mass="49963">MTTRTTRSSPPPTVVYWMPLYLPIGLFAALGAVLAYLWKYPCRFGGVWNGGIGQYTHFCYTDIYPLFWVEKLVDGKIPYIDYPVEYPVGIGGLMEFARRLAGGDGLRFYDVTVFLMGVSLIAGAMLVAALAGQGRRWDALWYAVSPAVILCAYINWDLAAGALALGGLLAWSKRRPYLAGALLALAVATKFYPLMFFGALFLLTVRTARWVPFLKTVAAAVVTWLAVNVPIMMANFDGWKRFYAFSSERGADWGAIWFFFSKSEWFTVPRPEWLAFLGDGESLNTMAMAALAVLLLGVAVLALAAPRRPRLMQLCFLALAAFMITNKVWSPQYVLWLVPFAVLARPRWGALAAWMVAECWYFFSIWLYLAGQVPDSGYAGIGDPAYFMSVWARAITLIVLMGFVVRDILRPEDDVIREGDVDDPSGGAFDGADDRLVLRRRIATPAAEVS</sequence>
<comment type="similarity">
    <text evidence="7">Belongs to the glycosyltransferase 87 family.</text>
</comment>
<evidence type="ECO:0000256" key="8">
    <source>
        <dbReference type="SAM" id="Phobius"/>
    </source>
</evidence>
<evidence type="ECO:0000256" key="1">
    <source>
        <dbReference type="ARBA" id="ARBA00004651"/>
    </source>
</evidence>
<evidence type="ECO:0000313" key="9">
    <source>
        <dbReference type="EMBL" id="MBP2704650.1"/>
    </source>
</evidence>
<dbReference type="Pfam" id="PF09594">
    <property type="entry name" value="GT87"/>
    <property type="match status" value="1"/>
</dbReference>